<comment type="caution">
    <text evidence="2">The sequence shown here is derived from an EMBL/GenBank/DDBJ whole genome shotgun (WGS) entry which is preliminary data.</text>
</comment>
<keyword evidence="1" id="KW-0732">Signal</keyword>
<sequence>MCRVLRAAFAALVGFAATSHAAAPPLASEARLPQSITVAQRSTTPLAAMGLPLALSIGDVTGGEVLTRVATTDGVDVFGPRIMRAGERASFDAAGRKLTLTLVALDNALVGEDYATFTVAAAAALSETEKIERLLGAIEALPDARFVRNGNDHSPQEAVAHLRRKWKAAAGRADDARRFVDELASTSSTSGKPYEIRYADGRTATVRDFLLGELARLEQR</sequence>
<dbReference type="Proteomes" id="UP001139971">
    <property type="component" value="Unassembled WGS sequence"/>
</dbReference>
<organism evidence="2 3">
    <name type="scientific">Tahibacter soli</name>
    <dbReference type="NCBI Taxonomy" id="2983605"/>
    <lineage>
        <taxon>Bacteria</taxon>
        <taxon>Pseudomonadati</taxon>
        <taxon>Pseudomonadota</taxon>
        <taxon>Gammaproteobacteria</taxon>
        <taxon>Lysobacterales</taxon>
        <taxon>Rhodanobacteraceae</taxon>
        <taxon>Tahibacter</taxon>
    </lineage>
</organism>
<protein>
    <submittedName>
        <fullName evidence="2">DUF5329 domain-containing protein</fullName>
    </submittedName>
</protein>
<feature type="chain" id="PRO_5040864686" evidence="1">
    <location>
        <begin position="22"/>
        <end position="220"/>
    </location>
</feature>
<dbReference type="AlphaFoldDB" id="A0A9X4BK55"/>
<proteinExistence type="predicted"/>
<evidence type="ECO:0000256" key="1">
    <source>
        <dbReference type="SAM" id="SignalP"/>
    </source>
</evidence>
<dbReference type="RefSeq" id="WP_263540579.1">
    <property type="nucleotide sequence ID" value="NZ_JAOVZO020000020.1"/>
</dbReference>
<accession>A0A9X4BK55</accession>
<dbReference type="InterPro" id="IPR035242">
    <property type="entry name" value="DUF5329"/>
</dbReference>
<name>A0A9X4BK55_9GAMM</name>
<dbReference type="Pfam" id="PF17263">
    <property type="entry name" value="DUF5329"/>
    <property type="match status" value="1"/>
</dbReference>
<dbReference type="EMBL" id="JAOVZO020000020">
    <property type="protein sequence ID" value="MDC8015388.1"/>
    <property type="molecule type" value="Genomic_DNA"/>
</dbReference>
<gene>
    <name evidence="2" type="ORF">OD750_022915</name>
</gene>
<feature type="signal peptide" evidence="1">
    <location>
        <begin position="1"/>
        <end position="21"/>
    </location>
</feature>
<evidence type="ECO:0000313" key="2">
    <source>
        <dbReference type="EMBL" id="MDC8015388.1"/>
    </source>
</evidence>
<evidence type="ECO:0000313" key="3">
    <source>
        <dbReference type="Proteomes" id="UP001139971"/>
    </source>
</evidence>
<keyword evidence="3" id="KW-1185">Reference proteome</keyword>
<reference evidence="2" key="1">
    <citation type="submission" date="2023-02" db="EMBL/GenBank/DDBJ databases">
        <title>Tahibacter soli sp. nov. isolated from soil.</title>
        <authorList>
            <person name="Baek J.H."/>
            <person name="Lee J.K."/>
            <person name="Choi D.G."/>
            <person name="Jeon C.O."/>
        </authorList>
    </citation>
    <scope>NUCLEOTIDE SEQUENCE</scope>
    <source>
        <strain evidence="2">BL</strain>
    </source>
</reference>